<dbReference type="AlphaFoldDB" id="A0A0J7MQD9"/>
<dbReference type="EMBL" id="LBMM01023107">
    <property type="protein sequence ID" value="KMQ82785.1"/>
    <property type="molecule type" value="Genomic_DNA"/>
</dbReference>
<comment type="caution">
    <text evidence="1">The sequence shown here is derived from an EMBL/GenBank/DDBJ whole genome shotgun (WGS) entry which is preliminary data.</text>
</comment>
<organism evidence="1 2">
    <name type="scientific">Lasius niger</name>
    <name type="common">Black garden ant</name>
    <dbReference type="NCBI Taxonomy" id="67767"/>
    <lineage>
        <taxon>Eukaryota</taxon>
        <taxon>Metazoa</taxon>
        <taxon>Ecdysozoa</taxon>
        <taxon>Arthropoda</taxon>
        <taxon>Hexapoda</taxon>
        <taxon>Insecta</taxon>
        <taxon>Pterygota</taxon>
        <taxon>Neoptera</taxon>
        <taxon>Endopterygota</taxon>
        <taxon>Hymenoptera</taxon>
        <taxon>Apocrita</taxon>
        <taxon>Aculeata</taxon>
        <taxon>Formicoidea</taxon>
        <taxon>Formicidae</taxon>
        <taxon>Formicinae</taxon>
        <taxon>Lasius</taxon>
        <taxon>Lasius</taxon>
    </lineage>
</organism>
<dbReference type="PANTHER" id="PTHR47326:SF1">
    <property type="entry name" value="HTH PSQ-TYPE DOMAIN-CONTAINING PROTEIN"/>
    <property type="match status" value="1"/>
</dbReference>
<dbReference type="PaxDb" id="67767-A0A0J7MQD9"/>
<protein>
    <recommendedName>
        <fullName evidence="3">DUF4817 domain-containing protein</fullName>
    </recommendedName>
</protein>
<dbReference type="Proteomes" id="UP000036403">
    <property type="component" value="Unassembled WGS sequence"/>
</dbReference>
<reference evidence="1 2" key="1">
    <citation type="submission" date="2015-04" db="EMBL/GenBank/DDBJ databases">
        <title>Lasius niger genome sequencing.</title>
        <authorList>
            <person name="Konorov E.A."/>
            <person name="Nikitin M.A."/>
            <person name="Kirill M.V."/>
            <person name="Chang P."/>
        </authorList>
    </citation>
    <scope>NUCLEOTIDE SEQUENCE [LARGE SCALE GENOMIC DNA]</scope>
    <source>
        <tissue evidence="1">Whole</tissue>
    </source>
</reference>
<accession>A0A0J7MQD9</accession>
<evidence type="ECO:0000313" key="2">
    <source>
        <dbReference type="Proteomes" id="UP000036403"/>
    </source>
</evidence>
<proteinExistence type="predicted"/>
<keyword evidence="2" id="KW-1185">Reference proteome</keyword>
<dbReference type="PANTHER" id="PTHR47326">
    <property type="entry name" value="TRANSPOSABLE ELEMENT TC3 TRANSPOSASE-LIKE PROTEIN"/>
    <property type="match status" value="1"/>
</dbReference>
<evidence type="ECO:0008006" key="3">
    <source>
        <dbReference type="Google" id="ProtNLM"/>
    </source>
</evidence>
<name>A0A0J7MQD9_LASNI</name>
<evidence type="ECO:0000313" key="1">
    <source>
        <dbReference type="EMBL" id="KMQ82785.1"/>
    </source>
</evidence>
<sequence>MITCAIEDRLIQFWFIISKGNMFSNEEGFDMLMVFGECRQNYRAAECLHRKRYPQRVPQSREIFRRMAFRVQATGQLQPQHNQNREIRRPVRDKRVVDVLAAVAVNPHDSTRRISVDSAMSQMTV</sequence>
<gene>
    <name evidence="1" type="ORF">RF55_21883</name>
</gene>
<dbReference type="OrthoDB" id="6753189at2759"/>